<reference evidence="3" key="1">
    <citation type="journal article" date="2019" name="Int. J. Syst. Evol. Microbiol.">
        <title>The Global Catalogue of Microorganisms (GCM) 10K type strain sequencing project: providing services to taxonomists for standard genome sequencing and annotation.</title>
        <authorList>
            <consortium name="The Broad Institute Genomics Platform"/>
            <consortium name="The Broad Institute Genome Sequencing Center for Infectious Disease"/>
            <person name="Wu L."/>
            <person name="Ma J."/>
        </authorList>
    </citation>
    <scope>NUCLEOTIDE SEQUENCE [LARGE SCALE GENOMIC DNA]</scope>
    <source>
        <strain evidence="3">CGMCC 1.10106</strain>
    </source>
</reference>
<keyword evidence="3" id="KW-1185">Reference proteome</keyword>
<dbReference type="InterPro" id="IPR012312">
    <property type="entry name" value="Hemerythrin-like"/>
</dbReference>
<dbReference type="Pfam" id="PF01814">
    <property type="entry name" value="Hemerythrin"/>
    <property type="match status" value="1"/>
</dbReference>
<evidence type="ECO:0000259" key="1">
    <source>
        <dbReference type="Pfam" id="PF01814"/>
    </source>
</evidence>
<dbReference type="EMBL" id="BMDW01000003">
    <property type="protein sequence ID" value="GGA38595.1"/>
    <property type="molecule type" value="Genomic_DNA"/>
</dbReference>
<comment type="caution">
    <text evidence="2">The sequence shown here is derived from an EMBL/GenBank/DDBJ whole genome shotgun (WGS) entry which is preliminary data.</text>
</comment>
<dbReference type="Gene3D" id="1.20.120.520">
    <property type="entry name" value="nmb1532 protein domain like"/>
    <property type="match status" value="1"/>
</dbReference>
<gene>
    <name evidence="2" type="ORF">GCM10011395_06130</name>
</gene>
<feature type="domain" description="Hemerythrin-like" evidence="1">
    <location>
        <begin position="6"/>
        <end position="128"/>
    </location>
</feature>
<evidence type="ECO:0000313" key="2">
    <source>
        <dbReference type="EMBL" id="GGA38595.1"/>
    </source>
</evidence>
<protein>
    <recommendedName>
        <fullName evidence="1">Hemerythrin-like domain-containing protein</fullName>
    </recommendedName>
</protein>
<sequence length="146" mass="16647">MDRVSLSKEHAELDALAVRLLAEVDAKAPGETLSALRWRLNHVLMVHLAKEDKVLYPRLLAKPETRALAQRFASEMGDLAKVYLGYASKWTIERIQADWQGFGEETREVMAALRRRILREERDLYPRITETATYTATSASMAPCKM</sequence>
<dbReference type="RefSeq" id="WP_268234225.1">
    <property type="nucleotide sequence ID" value="NZ_BMDW01000003.1"/>
</dbReference>
<dbReference type="Proteomes" id="UP000618591">
    <property type="component" value="Unassembled WGS sequence"/>
</dbReference>
<evidence type="ECO:0000313" key="3">
    <source>
        <dbReference type="Proteomes" id="UP000618591"/>
    </source>
</evidence>
<proteinExistence type="predicted"/>
<name>A0ABQ1G8E4_9SPHN</name>
<organism evidence="2 3">
    <name type="scientific">Sphingomonas psychrolutea</name>
    <dbReference type="NCBI Taxonomy" id="1259676"/>
    <lineage>
        <taxon>Bacteria</taxon>
        <taxon>Pseudomonadati</taxon>
        <taxon>Pseudomonadota</taxon>
        <taxon>Alphaproteobacteria</taxon>
        <taxon>Sphingomonadales</taxon>
        <taxon>Sphingomonadaceae</taxon>
        <taxon>Sphingomonas</taxon>
    </lineage>
</organism>
<accession>A0ABQ1G8E4</accession>